<dbReference type="Gene3D" id="3.30.1490.70">
    <property type="match status" value="1"/>
</dbReference>
<comment type="catalytic activity">
    <reaction evidence="4">
        <text>ATP + (deoxyribonucleotide)n-3'-hydroxyl + 5'-phospho-(deoxyribonucleotide)m = (deoxyribonucleotide)n+m + AMP + diphosphate.</text>
        <dbReference type="EC" id="6.5.1.1"/>
    </reaction>
</comment>
<dbReference type="InterPro" id="IPR012310">
    <property type="entry name" value="DNA_ligase_ATP-dep_cent"/>
</dbReference>
<dbReference type="STRING" id="310780.SAMN05216267_100117"/>
<dbReference type="InterPro" id="IPR050191">
    <property type="entry name" value="ATP-dep_DNA_ligase"/>
</dbReference>
<dbReference type="Proteomes" id="UP000181951">
    <property type="component" value="Unassembled WGS sequence"/>
</dbReference>
<dbReference type="NCBIfam" id="TIGR02779">
    <property type="entry name" value="NHEJ_ligase_lig"/>
    <property type="match status" value="1"/>
</dbReference>
<dbReference type="InterPro" id="IPR012309">
    <property type="entry name" value="DNA_ligase_ATP-dep_C"/>
</dbReference>
<dbReference type="PANTHER" id="PTHR45674:SF4">
    <property type="entry name" value="DNA LIGASE 1"/>
    <property type="match status" value="1"/>
</dbReference>
<dbReference type="PROSITE" id="PS00697">
    <property type="entry name" value="DNA_LIGASE_A1"/>
    <property type="match status" value="1"/>
</dbReference>
<evidence type="ECO:0000256" key="4">
    <source>
        <dbReference type="ARBA" id="ARBA00034003"/>
    </source>
</evidence>
<evidence type="ECO:0000256" key="1">
    <source>
        <dbReference type="ARBA" id="ARBA00007572"/>
    </source>
</evidence>
<dbReference type="GO" id="GO:0003910">
    <property type="term" value="F:DNA ligase (ATP) activity"/>
    <property type="evidence" value="ECO:0007669"/>
    <property type="project" value="UniProtKB-EC"/>
</dbReference>
<reference evidence="6 7" key="1">
    <citation type="submission" date="2016-10" db="EMBL/GenBank/DDBJ databases">
        <authorList>
            <person name="de Groot N.N."/>
        </authorList>
    </citation>
    <scope>NUCLEOTIDE SEQUENCE [LARGE SCALE GENOMIC DNA]</scope>
    <source>
        <strain evidence="6 7">CGMCC 4.2026</strain>
    </source>
</reference>
<dbReference type="PROSITE" id="PS50160">
    <property type="entry name" value="DNA_LIGASE_A3"/>
    <property type="match status" value="1"/>
</dbReference>
<dbReference type="EMBL" id="FODD01000001">
    <property type="protein sequence ID" value="SEN04534.1"/>
    <property type="molecule type" value="Genomic_DNA"/>
</dbReference>
<dbReference type="CDD" id="cd07906">
    <property type="entry name" value="Adenylation_DNA_ligase_LigD_LigC"/>
    <property type="match status" value="1"/>
</dbReference>
<dbReference type="CDD" id="cd07971">
    <property type="entry name" value="OBF_DNA_ligase_LigD"/>
    <property type="match status" value="1"/>
</dbReference>
<accession>A0A1H8DCL5</accession>
<evidence type="ECO:0000313" key="6">
    <source>
        <dbReference type="EMBL" id="SEN04534.1"/>
    </source>
</evidence>
<dbReference type="Gene3D" id="3.30.470.30">
    <property type="entry name" value="DNA ligase/mRNA capping enzyme"/>
    <property type="match status" value="1"/>
</dbReference>
<dbReference type="InterPro" id="IPR012340">
    <property type="entry name" value="NA-bd_OB-fold"/>
</dbReference>
<dbReference type="Pfam" id="PF01068">
    <property type="entry name" value="DNA_ligase_A_M"/>
    <property type="match status" value="1"/>
</dbReference>
<dbReference type="PANTHER" id="PTHR45674">
    <property type="entry name" value="DNA LIGASE 1/3 FAMILY MEMBER"/>
    <property type="match status" value="1"/>
</dbReference>
<evidence type="ECO:0000256" key="2">
    <source>
        <dbReference type="ARBA" id="ARBA00012727"/>
    </source>
</evidence>
<name>A0A1H8DCL5_9ACTN</name>
<dbReference type="AlphaFoldDB" id="A0A1H8DCL5"/>
<feature type="domain" description="ATP-dependent DNA ligase family profile" evidence="5">
    <location>
        <begin position="126"/>
        <end position="263"/>
    </location>
</feature>
<dbReference type="EC" id="6.5.1.1" evidence="2"/>
<dbReference type="InterPro" id="IPR016059">
    <property type="entry name" value="DNA_ligase_ATP-dep_CS"/>
</dbReference>
<keyword evidence="3" id="KW-0436">Ligase</keyword>
<organism evidence="6 7">
    <name type="scientific">Actinacidiphila rubida</name>
    <dbReference type="NCBI Taxonomy" id="310780"/>
    <lineage>
        <taxon>Bacteria</taxon>
        <taxon>Bacillati</taxon>
        <taxon>Actinomycetota</taxon>
        <taxon>Actinomycetes</taxon>
        <taxon>Kitasatosporales</taxon>
        <taxon>Streptomycetaceae</taxon>
        <taxon>Actinacidiphila</taxon>
    </lineage>
</organism>
<sequence length="344" mass="37596">MASAVHSPLDRLPAAQRALLRPAGAGPPVPPMLATLSERRAFDERWLFERKLDGVRVLAASDADGTHLRSRTGRSIDSTYPEVVAALAAQEWPGLAVDGEVVALRGGRTDFELLQQRMGLTDPRAVRASPVAITYYLFDLLALDGWDTTRLPLRARKSLLRAAVAFHGPLRFTAHRNNGDLDEACAKGWEGLIAKRADAPYQPRRSRDWLKLKCSLGQEFVIGGFTRPAGSRAEFGALLLGYYDNGAGTGTGTGGTLRYAGKAGTGFTERTLRALGARLAELRRPTSPFTPAPADRTATWVEPRLVAQIAFTEWTRDGLLRHPRYLGLRDDKPPHGVTRERPGT</sequence>
<dbReference type="GO" id="GO:0006310">
    <property type="term" value="P:DNA recombination"/>
    <property type="evidence" value="ECO:0007669"/>
    <property type="project" value="InterPro"/>
</dbReference>
<dbReference type="PROSITE" id="PS00333">
    <property type="entry name" value="DNA_LIGASE_A2"/>
    <property type="match status" value="1"/>
</dbReference>
<protein>
    <recommendedName>
        <fullName evidence="2">DNA ligase (ATP)</fullName>
        <ecNumber evidence="2">6.5.1.1</ecNumber>
    </recommendedName>
</protein>
<dbReference type="GO" id="GO:0006281">
    <property type="term" value="P:DNA repair"/>
    <property type="evidence" value="ECO:0007669"/>
    <property type="project" value="InterPro"/>
</dbReference>
<evidence type="ECO:0000259" key="5">
    <source>
        <dbReference type="PROSITE" id="PS50160"/>
    </source>
</evidence>
<dbReference type="GO" id="GO:0005524">
    <property type="term" value="F:ATP binding"/>
    <property type="evidence" value="ECO:0007669"/>
    <property type="project" value="InterPro"/>
</dbReference>
<dbReference type="Gene3D" id="2.40.50.140">
    <property type="entry name" value="Nucleic acid-binding proteins"/>
    <property type="match status" value="1"/>
</dbReference>
<proteinExistence type="inferred from homology"/>
<dbReference type="InterPro" id="IPR014146">
    <property type="entry name" value="LigD_ligase_dom"/>
</dbReference>
<dbReference type="SUPFAM" id="SSF50249">
    <property type="entry name" value="Nucleic acid-binding proteins"/>
    <property type="match status" value="1"/>
</dbReference>
<dbReference type="Pfam" id="PF04679">
    <property type="entry name" value="DNA_ligase_A_C"/>
    <property type="match status" value="1"/>
</dbReference>
<keyword evidence="7" id="KW-1185">Reference proteome</keyword>
<evidence type="ECO:0000313" key="7">
    <source>
        <dbReference type="Proteomes" id="UP000181951"/>
    </source>
</evidence>
<gene>
    <name evidence="6" type="ORF">SAMN05216267_100117</name>
</gene>
<dbReference type="SUPFAM" id="SSF56091">
    <property type="entry name" value="DNA ligase/mRNA capping enzyme, catalytic domain"/>
    <property type="match status" value="1"/>
</dbReference>
<comment type="similarity">
    <text evidence="1">Belongs to the ATP-dependent DNA ligase family.</text>
</comment>
<evidence type="ECO:0000256" key="3">
    <source>
        <dbReference type="ARBA" id="ARBA00022598"/>
    </source>
</evidence>